<gene>
    <name evidence="8" type="ORF">SO802_029522</name>
</gene>
<dbReference type="Proteomes" id="UP001459277">
    <property type="component" value="Unassembled WGS sequence"/>
</dbReference>
<dbReference type="GO" id="GO:0006950">
    <property type="term" value="P:response to stress"/>
    <property type="evidence" value="ECO:0007669"/>
    <property type="project" value="UniProtKB-ARBA"/>
</dbReference>
<dbReference type="Gene3D" id="6.10.280.40">
    <property type="match status" value="1"/>
</dbReference>
<sequence length="456" mass="52509">MFTFREMFASLAPFFNFREMFTSLAPFFTAAVVIVLSPFVKEHIPSAVSNYLVSMYEKWLSRFSTPQVTVVIEEKDNVEISNQFYEAATAYLRTLISNSNSTKPKRFKVYKEEGQTESTFDIVEDEEVIDTSVGIRLKWKFFAARKEGHHDIHRYFELSFDKGFENRVLESYLPDIVEHYGRIQSDNNVVKLYTRDTGSRGSVRHDRDENWVYVILKHPITFEKLAMDPKQKEMLREDLDRFLRRKDFYEDVGKTWKRGYLLYGPPGTGKSSLIAAMAKYLKFNIYDLNLSGRLTDESLRSILLSTTDRSILVIEDIDCGADLDHHRRQYDSFTLSGLLNVIDGLWSSCGEKRIIVFTTNNKDKLDPALLRPGRMDVHVHMSYCTIDGFKLLAANYLKIEGDHQLYRQIEGLLENVEVTPAAIAEVLLKSGGIDVVLQGVVEFLEQMAAEAQRQSV</sequence>
<keyword evidence="6" id="KW-0067">ATP-binding</keyword>
<dbReference type="CDD" id="cd19510">
    <property type="entry name" value="RecA-like_BCS1"/>
    <property type="match status" value="1"/>
</dbReference>
<evidence type="ECO:0000256" key="3">
    <source>
        <dbReference type="ARBA" id="ARBA00022801"/>
    </source>
</evidence>
<dbReference type="SMART" id="SM00382">
    <property type="entry name" value="AAA"/>
    <property type="match status" value="1"/>
</dbReference>
<dbReference type="GO" id="GO:0005524">
    <property type="term" value="F:ATP binding"/>
    <property type="evidence" value="ECO:0007669"/>
    <property type="project" value="UniProtKB-KW"/>
</dbReference>
<evidence type="ECO:0000256" key="1">
    <source>
        <dbReference type="ARBA" id="ARBA00001946"/>
    </source>
</evidence>
<dbReference type="EMBL" id="JAZDWU010000010">
    <property type="protein sequence ID" value="KAK9989283.1"/>
    <property type="molecule type" value="Genomic_DNA"/>
</dbReference>
<dbReference type="Pfam" id="PF25568">
    <property type="entry name" value="AAA_lid_At3g28540"/>
    <property type="match status" value="1"/>
</dbReference>
<reference evidence="8 9" key="1">
    <citation type="submission" date="2024-01" db="EMBL/GenBank/DDBJ databases">
        <title>A telomere-to-telomere, gap-free genome of sweet tea (Lithocarpus litseifolius).</title>
        <authorList>
            <person name="Zhou J."/>
        </authorList>
    </citation>
    <scope>NUCLEOTIDE SEQUENCE [LARGE SCALE GENOMIC DNA]</scope>
    <source>
        <strain evidence="8">Zhou-2022a</strain>
        <tissue evidence="8">Leaf</tissue>
    </source>
</reference>
<dbReference type="InterPro" id="IPR003960">
    <property type="entry name" value="ATPase_AAA_CS"/>
</dbReference>
<accession>A0AAW2BVB4</accession>
<protein>
    <recommendedName>
        <fullName evidence="7">AAA+ ATPase domain-containing protein</fullName>
    </recommendedName>
</protein>
<evidence type="ECO:0000256" key="2">
    <source>
        <dbReference type="ARBA" id="ARBA00007448"/>
    </source>
</evidence>
<dbReference type="Pfam" id="PF14363">
    <property type="entry name" value="AAA_assoc"/>
    <property type="match status" value="1"/>
</dbReference>
<name>A0AAW2BVB4_9ROSI</name>
<dbReference type="InterPro" id="IPR003959">
    <property type="entry name" value="ATPase_AAA_core"/>
</dbReference>
<evidence type="ECO:0000256" key="4">
    <source>
        <dbReference type="ARBA" id="ARBA00022842"/>
    </source>
</evidence>
<dbReference type="InterPro" id="IPR050747">
    <property type="entry name" value="Mitochondrial_chaperone_BCS1"/>
</dbReference>
<evidence type="ECO:0000313" key="9">
    <source>
        <dbReference type="Proteomes" id="UP001459277"/>
    </source>
</evidence>
<evidence type="ECO:0000256" key="5">
    <source>
        <dbReference type="ARBA" id="ARBA00049360"/>
    </source>
</evidence>
<evidence type="ECO:0000313" key="8">
    <source>
        <dbReference type="EMBL" id="KAK9989283.1"/>
    </source>
</evidence>
<keyword evidence="4" id="KW-0460">Magnesium</keyword>
<comment type="cofactor">
    <cofactor evidence="1">
        <name>Mg(2+)</name>
        <dbReference type="ChEBI" id="CHEBI:18420"/>
    </cofactor>
</comment>
<dbReference type="InterPro" id="IPR058017">
    <property type="entry name" value="At3g28540-like_C"/>
</dbReference>
<feature type="domain" description="AAA+ ATPase" evidence="7">
    <location>
        <begin position="256"/>
        <end position="385"/>
    </location>
</feature>
<evidence type="ECO:0000259" key="7">
    <source>
        <dbReference type="SMART" id="SM00382"/>
    </source>
</evidence>
<dbReference type="InterPro" id="IPR027417">
    <property type="entry name" value="P-loop_NTPase"/>
</dbReference>
<dbReference type="Gene3D" id="3.40.50.300">
    <property type="entry name" value="P-loop containing nucleotide triphosphate hydrolases"/>
    <property type="match status" value="1"/>
</dbReference>
<keyword evidence="9" id="KW-1185">Reference proteome</keyword>
<keyword evidence="6" id="KW-0547">Nucleotide-binding</keyword>
<keyword evidence="3" id="KW-0378">Hydrolase</keyword>
<comment type="similarity">
    <text evidence="2">Belongs to the AAA ATPase family. BCS1 subfamily.</text>
</comment>
<organism evidence="8 9">
    <name type="scientific">Lithocarpus litseifolius</name>
    <dbReference type="NCBI Taxonomy" id="425828"/>
    <lineage>
        <taxon>Eukaryota</taxon>
        <taxon>Viridiplantae</taxon>
        <taxon>Streptophyta</taxon>
        <taxon>Embryophyta</taxon>
        <taxon>Tracheophyta</taxon>
        <taxon>Spermatophyta</taxon>
        <taxon>Magnoliopsida</taxon>
        <taxon>eudicotyledons</taxon>
        <taxon>Gunneridae</taxon>
        <taxon>Pentapetalae</taxon>
        <taxon>rosids</taxon>
        <taxon>fabids</taxon>
        <taxon>Fagales</taxon>
        <taxon>Fagaceae</taxon>
        <taxon>Lithocarpus</taxon>
    </lineage>
</organism>
<dbReference type="GO" id="GO:0016887">
    <property type="term" value="F:ATP hydrolysis activity"/>
    <property type="evidence" value="ECO:0007669"/>
    <property type="project" value="InterPro"/>
</dbReference>
<comment type="caution">
    <text evidence="8">The sequence shown here is derived from an EMBL/GenBank/DDBJ whole genome shotgun (WGS) entry which is preliminary data.</text>
</comment>
<dbReference type="AlphaFoldDB" id="A0AAW2BVB4"/>
<dbReference type="PANTHER" id="PTHR23070">
    <property type="entry name" value="BCS1 AAA-TYPE ATPASE"/>
    <property type="match status" value="1"/>
</dbReference>
<dbReference type="InterPro" id="IPR025753">
    <property type="entry name" value="AAA_N_dom"/>
</dbReference>
<dbReference type="PROSITE" id="PS00674">
    <property type="entry name" value="AAA"/>
    <property type="match status" value="1"/>
</dbReference>
<dbReference type="InterPro" id="IPR003593">
    <property type="entry name" value="AAA+_ATPase"/>
</dbReference>
<dbReference type="SUPFAM" id="SSF52540">
    <property type="entry name" value="P-loop containing nucleoside triphosphate hydrolases"/>
    <property type="match status" value="1"/>
</dbReference>
<evidence type="ECO:0000256" key="6">
    <source>
        <dbReference type="RuleBase" id="RU003651"/>
    </source>
</evidence>
<proteinExistence type="inferred from homology"/>
<dbReference type="Pfam" id="PF00004">
    <property type="entry name" value="AAA"/>
    <property type="match status" value="1"/>
</dbReference>
<comment type="catalytic activity">
    <reaction evidence="5">
        <text>ATP + H2O = ADP + phosphate + H(+)</text>
        <dbReference type="Rhea" id="RHEA:13065"/>
        <dbReference type="ChEBI" id="CHEBI:15377"/>
        <dbReference type="ChEBI" id="CHEBI:15378"/>
        <dbReference type="ChEBI" id="CHEBI:30616"/>
        <dbReference type="ChEBI" id="CHEBI:43474"/>
        <dbReference type="ChEBI" id="CHEBI:456216"/>
    </reaction>
</comment>